<reference evidence="3 4" key="1">
    <citation type="submission" date="2019-09" db="EMBL/GenBank/DDBJ databases">
        <authorList>
            <person name="Chandra G."/>
            <person name="Truman W A."/>
        </authorList>
    </citation>
    <scope>NUCLEOTIDE SEQUENCE [LARGE SCALE GENOMIC DNA]</scope>
    <source>
        <strain evidence="3">PS655</strain>
    </source>
</reference>
<dbReference type="Gene3D" id="2.180.10.10">
    <property type="entry name" value="RHS repeat-associated core"/>
    <property type="match status" value="1"/>
</dbReference>
<protein>
    <submittedName>
        <fullName evidence="3">Uncharacterized protein</fullName>
    </submittedName>
</protein>
<sequence length="988" mass="108037">MTHAHTPAIQAFDPRGLVLRHVSYHRRDSISAPEGYITQQAHDAAGRTVLHRDPRLFLEDMPANHRNVFSLSSAVLLSENTDAGWRLRLNAEDGIHLEGWDQKRNHSSTRHDALRRPSATYEQSEGEPEYCTERFTYFEGTGEDGHNRCGRLIRHDDTAGTLLFSDFTMSGQPLQLSRTFNAEPRWTVDWPELEADREVFLEPGPATTRFGYNAMSELIARIDAMGNRQTLLQDRAGQLKATLLKLASDADSQPLVNDIRYNAFGHLEHQRAGNGVESSVTFSIEDGRLQHLLTRAPNGPILQDLSYEYDAVGNITCISDRAAAATHHRNQRTEALCRYRYDSLSRLIEASGRQIRNAPGGPLLPEFISPVDPQQLENYTRTYTYDPAGNMLLMEHRAASGNHTERTVVASSSNRSLPEKPDGQLPGEKDIAAAYDANGNRVALHDGQALQWDLRNRLKQVDHVLREDEPDDIDYHVYDANGQRQRKLHGAYTGTLQRLSETRYLPGLEIRTDPQQTVHVITIKAGRATVQVLHFETEPPHDMPRHQQRYNFTDHLNSSTVELDARAQIISQESYYPYGGTCWWAGRSQVEASYKTLRYSGKERDASGLYYYGFRYYAPWLQRWLNADPLGVQDGLNLFAMVHGNPIGHVDFHGLITVREGTGAALATFARDGLSALAGGTVRYFAAQGMQQWASDNPDSAPDPGANLGLTIAGTLAGALVGGAMGVGAGSRIANSRTQSRTVQTLVAGVFGLAGAAAGAAAPLYAYLADREALNLTAIGILASMPGNLTREAGQRTLANIGASVTLAPSGTTAVFRAVPYAALLFAGGAGRAEMAAGAGVAASAVVEGLNGMSITAIHSLRGGAYRVPEQHQLSMPNGVELLFGATTRTAGAMATASLTLLAAPLTNAIDDPVRTGVVASFSAHTEARTYLGQHVQRGAFELYRADDADFTLDQFTAENSLWRSSTPDSYHPEMRSEIDLPMRVLGR</sequence>
<feature type="region of interest" description="Disordered" evidence="1">
    <location>
        <begin position="103"/>
        <end position="126"/>
    </location>
</feature>
<feature type="compositionally biased region" description="Basic and acidic residues" evidence="1">
    <location>
        <begin position="417"/>
        <end position="427"/>
    </location>
</feature>
<dbReference type="RefSeq" id="WP_150651087.1">
    <property type="nucleotide sequence ID" value="NZ_CABVHJ010000010.1"/>
</dbReference>
<dbReference type="NCBIfam" id="TIGR03696">
    <property type="entry name" value="Rhs_assc_core"/>
    <property type="match status" value="1"/>
</dbReference>
<keyword evidence="2" id="KW-1133">Transmembrane helix</keyword>
<proteinExistence type="predicted"/>
<evidence type="ECO:0000313" key="4">
    <source>
        <dbReference type="Proteomes" id="UP000327167"/>
    </source>
</evidence>
<dbReference type="Proteomes" id="UP000327167">
    <property type="component" value="Unassembled WGS sequence"/>
</dbReference>
<dbReference type="EMBL" id="CABVHJ010000010">
    <property type="protein sequence ID" value="VVN00208.1"/>
    <property type="molecule type" value="Genomic_DNA"/>
</dbReference>
<evidence type="ECO:0000256" key="2">
    <source>
        <dbReference type="SAM" id="Phobius"/>
    </source>
</evidence>
<accession>A0A5E6U6G5</accession>
<gene>
    <name evidence="3" type="ORF">PS655_03292</name>
</gene>
<name>A0A5E6U6G5_PSEFL</name>
<evidence type="ECO:0000313" key="3">
    <source>
        <dbReference type="EMBL" id="VVN00208.1"/>
    </source>
</evidence>
<dbReference type="PANTHER" id="PTHR32305">
    <property type="match status" value="1"/>
</dbReference>
<feature type="transmembrane region" description="Helical" evidence="2">
    <location>
        <begin position="708"/>
        <end position="734"/>
    </location>
</feature>
<dbReference type="PANTHER" id="PTHR32305:SF15">
    <property type="entry name" value="PROTEIN RHSA-RELATED"/>
    <property type="match status" value="1"/>
</dbReference>
<dbReference type="AlphaFoldDB" id="A0A5E6U6G5"/>
<keyword evidence="2" id="KW-0472">Membrane</keyword>
<dbReference type="InterPro" id="IPR050708">
    <property type="entry name" value="T6SS_VgrG/RHS"/>
</dbReference>
<feature type="region of interest" description="Disordered" evidence="1">
    <location>
        <begin position="408"/>
        <end position="427"/>
    </location>
</feature>
<feature type="transmembrane region" description="Helical" evidence="2">
    <location>
        <begin position="746"/>
        <end position="768"/>
    </location>
</feature>
<evidence type="ECO:0000256" key="1">
    <source>
        <dbReference type="SAM" id="MobiDB-lite"/>
    </source>
</evidence>
<dbReference type="InterPro" id="IPR022385">
    <property type="entry name" value="Rhs_assc_core"/>
</dbReference>
<keyword evidence="2" id="KW-0812">Transmembrane</keyword>
<organism evidence="3 4">
    <name type="scientific">Pseudomonas fluorescens</name>
    <dbReference type="NCBI Taxonomy" id="294"/>
    <lineage>
        <taxon>Bacteria</taxon>
        <taxon>Pseudomonadati</taxon>
        <taxon>Pseudomonadota</taxon>
        <taxon>Gammaproteobacteria</taxon>
        <taxon>Pseudomonadales</taxon>
        <taxon>Pseudomonadaceae</taxon>
        <taxon>Pseudomonas</taxon>
    </lineage>
</organism>
<feature type="compositionally biased region" description="Basic and acidic residues" evidence="1">
    <location>
        <begin position="103"/>
        <end position="115"/>
    </location>
</feature>